<protein>
    <submittedName>
        <fullName evidence="1">Uncharacterized protein</fullName>
    </submittedName>
</protein>
<reference evidence="1" key="1">
    <citation type="journal article" date="2020" name="Stud. Mycol.">
        <title>101 Dothideomycetes genomes: a test case for predicting lifestyles and emergence of pathogens.</title>
        <authorList>
            <person name="Haridas S."/>
            <person name="Albert R."/>
            <person name="Binder M."/>
            <person name="Bloem J."/>
            <person name="Labutti K."/>
            <person name="Salamov A."/>
            <person name="Andreopoulos B."/>
            <person name="Baker S."/>
            <person name="Barry K."/>
            <person name="Bills G."/>
            <person name="Bluhm B."/>
            <person name="Cannon C."/>
            <person name="Castanera R."/>
            <person name="Culley D."/>
            <person name="Daum C."/>
            <person name="Ezra D."/>
            <person name="Gonzalez J."/>
            <person name="Henrissat B."/>
            <person name="Kuo A."/>
            <person name="Liang C."/>
            <person name="Lipzen A."/>
            <person name="Lutzoni F."/>
            <person name="Magnuson J."/>
            <person name="Mondo S."/>
            <person name="Nolan M."/>
            <person name="Ohm R."/>
            <person name="Pangilinan J."/>
            <person name="Park H.-J."/>
            <person name="Ramirez L."/>
            <person name="Alfaro M."/>
            <person name="Sun H."/>
            <person name="Tritt A."/>
            <person name="Yoshinaga Y."/>
            <person name="Zwiers L.-H."/>
            <person name="Turgeon B."/>
            <person name="Goodwin S."/>
            <person name="Spatafora J."/>
            <person name="Crous P."/>
            <person name="Grigoriev I."/>
        </authorList>
    </citation>
    <scope>NUCLEOTIDE SEQUENCE</scope>
    <source>
        <strain evidence="1">CBS 122368</strain>
    </source>
</reference>
<dbReference type="Proteomes" id="UP000800094">
    <property type="component" value="Unassembled WGS sequence"/>
</dbReference>
<evidence type="ECO:0000313" key="2">
    <source>
        <dbReference type="Proteomes" id="UP000800094"/>
    </source>
</evidence>
<proteinExistence type="predicted"/>
<keyword evidence="2" id="KW-1185">Reference proteome</keyword>
<accession>A0A6A6I614</accession>
<evidence type="ECO:0000313" key="1">
    <source>
        <dbReference type="EMBL" id="KAF2245382.1"/>
    </source>
</evidence>
<dbReference type="GeneID" id="54589530"/>
<name>A0A6A6I614_9PLEO</name>
<sequence length="179" mass="19649">MDGPSGSQNDAAVLKDTTTGPQLFDMNATEHLLPQANHEVLYIDPRKLVLVPDEMQTGTGSTLGLQEEAGLLSENSGMNAPYGRMAVAPAMSLLPRARGHVDQLNFKKRNLPRRGGYPGATTTHCHRVRFECINSQNSRTLQSMFVVGHIMQFSVGQLHTTWTWGSWETSESPVSNASR</sequence>
<dbReference type="RefSeq" id="XP_033680386.1">
    <property type="nucleotide sequence ID" value="XM_033836200.1"/>
</dbReference>
<gene>
    <name evidence="1" type="ORF">BU26DRAFT_67874</name>
</gene>
<dbReference type="AlphaFoldDB" id="A0A6A6I614"/>
<organism evidence="1 2">
    <name type="scientific">Trematosphaeria pertusa</name>
    <dbReference type="NCBI Taxonomy" id="390896"/>
    <lineage>
        <taxon>Eukaryota</taxon>
        <taxon>Fungi</taxon>
        <taxon>Dikarya</taxon>
        <taxon>Ascomycota</taxon>
        <taxon>Pezizomycotina</taxon>
        <taxon>Dothideomycetes</taxon>
        <taxon>Pleosporomycetidae</taxon>
        <taxon>Pleosporales</taxon>
        <taxon>Massarineae</taxon>
        <taxon>Trematosphaeriaceae</taxon>
        <taxon>Trematosphaeria</taxon>
    </lineage>
</organism>
<dbReference type="EMBL" id="ML987200">
    <property type="protein sequence ID" value="KAF2245382.1"/>
    <property type="molecule type" value="Genomic_DNA"/>
</dbReference>